<protein>
    <recommendedName>
        <fullName evidence="3">Phosphoribosyltransferase</fullName>
    </recommendedName>
</protein>
<evidence type="ECO:0008006" key="3">
    <source>
        <dbReference type="Google" id="ProtNLM"/>
    </source>
</evidence>
<organism evidence="1 2">
    <name type="scientific">Butyrivibrio fibrisolvens</name>
    <dbReference type="NCBI Taxonomy" id="831"/>
    <lineage>
        <taxon>Bacteria</taxon>
        <taxon>Bacillati</taxon>
        <taxon>Bacillota</taxon>
        <taxon>Clostridia</taxon>
        <taxon>Lachnospirales</taxon>
        <taxon>Lachnospiraceae</taxon>
        <taxon>Butyrivibrio</taxon>
    </lineage>
</organism>
<accession>A0A317G1T6</accession>
<dbReference type="SUPFAM" id="SSF53271">
    <property type="entry name" value="PRTase-like"/>
    <property type="match status" value="1"/>
</dbReference>
<gene>
    <name evidence="1" type="ORF">CPT75_12945</name>
</gene>
<dbReference type="Gene3D" id="3.40.50.2020">
    <property type="match status" value="1"/>
</dbReference>
<dbReference type="CDD" id="cd06223">
    <property type="entry name" value="PRTases_typeI"/>
    <property type="match status" value="1"/>
</dbReference>
<dbReference type="InterPro" id="IPR000836">
    <property type="entry name" value="PRTase_dom"/>
</dbReference>
<dbReference type="Proteomes" id="UP000245488">
    <property type="component" value="Chromosome"/>
</dbReference>
<comment type="caution">
    <text evidence="1">The sequence shown here is derived from an EMBL/GenBank/DDBJ whole genome shotgun (WGS) entry which is preliminary data.</text>
</comment>
<sequence>MFELNKTKEVEELIAITKSDSGISGPELAKAHIRLGELLAENIDLEPADTTVVALLRGGIFFAQGIYFKLGCKFEVYDPKQGEFKRPTTKNVILVDSVINTGKTIVNLIDDDVKVASCVINDKAVPLFEEKLYTVRVSTNSFVGSAVKTQKGNKGPDTTMRLFNQL</sequence>
<proteinExistence type="predicted"/>
<name>A0A317G1T6_BUTFI</name>
<dbReference type="AlphaFoldDB" id="A0A317G1T6"/>
<keyword evidence="2" id="KW-1185">Reference proteome</keyword>
<dbReference type="EMBL" id="NXNG01000001">
    <property type="protein sequence ID" value="PWT27945.1"/>
    <property type="molecule type" value="Genomic_DNA"/>
</dbReference>
<reference evidence="1 2" key="1">
    <citation type="submission" date="2017-09" db="EMBL/GenBank/DDBJ databases">
        <title>High-quality draft genome sequence of Butyrivibrio fibrisolvens INBov1, isolated from cow rumen.</title>
        <authorList>
            <person name="Rodriguez Hernaez J."/>
            <person name="Rivarola M."/>
            <person name="Paniego N."/>
            <person name="Cravero S."/>
            <person name="Ceron Cucchi M."/>
            <person name="Martinez M.C."/>
        </authorList>
    </citation>
    <scope>NUCLEOTIDE SEQUENCE [LARGE SCALE GENOMIC DNA]</scope>
    <source>
        <strain evidence="1 2">INBov1</strain>
    </source>
</reference>
<dbReference type="InterPro" id="IPR029057">
    <property type="entry name" value="PRTase-like"/>
</dbReference>
<evidence type="ECO:0000313" key="1">
    <source>
        <dbReference type="EMBL" id="PWT27945.1"/>
    </source>
</evidence>
<evidence type="ECO:0000313" key="2">
    <source>
        <dbReference type="Proteomes" id="UP000245488"/>
    </source>
</evidence>